<dbReference type="EMBL" id="CP012747">
    <property type="protein sequence ID" value="ALL67530.1"/>
    <property type="molecule type" value="Genomic_DNA"/>
</dbReference>
<evidence type="ECO:0000256" key="4">
    <source>
        <dbReference type="ARBA" id="ARBA00023163"/>
    </source>
</evidence>
<dbReference type="InterPro" id="IPR013325">
    <property type="entry name" value="RNA_pol_sigma_r2"/>
</dbReference>
<sequence length="245" mass="27771">MSDMKSDTNGMTAQAASTPRSDGDDHDDAEIVRRIVAGDRTAFELLMRRHNRRLYRLARATLRNDAEAEDALQDAYLNAYRSIAQFRGDARLFTWLSRLVLNECFGRMRREARRQNVLPMLHDCPDDEHMSSIMDTLNAHDHHAPDQAAARAEIRALLERKLDALPSGFRTVFVLRSVEEMSVEETAQCLNIPEATVRSRHFRAKLLLRESLADEVEKLGPALFEFGGAHCDRIVASVLARLGNE</sequence>
<feature type="region of interest" description="Disordered" evidence="5">
    <location>
        <begin position="1"/>
        <end position="27"/>
    </location>
</feature>
<organism evidence="8 9">
    <name type="scientific">Paraburkholderia caribensis MBA4</name>
    <dbReference type="NCBI Taxonomy" id="1323664"/>
    <lineage>
        <taxon>Bacteria</taxon>
        <taxon>Pseudomonadati</taxon>
        <taxon>Pseudomonadota</taxon>
        <taxon>Betaproteobacteria</taxon>
        <taxon>Burkholderiales</taxon>
        <taxon>Burkholderiaceae</taxon>
        <taxon>Paraburkholderia</taxon>
    </lineage>
</organism>
<dbReference type="InterPro" id="IPR013324">
    <property type="entry name" value="RNA_pol_sigma_r3/r4-like"/>
</dbReference>
<feature type="compositionally biased region" description="Polar residues" evidence="5">
    <location>
        <begin position="7"/>
        <end position="20"/>
    </location>
</feature>
<dbReference type="GO" id="GO:0003677">
    <property type="term" value="F:DNA binding"/>
    <property type="evidence" value="ECO:0007669"/>
    <property type="project" value="InterPro"/>
</dbReference>
<gene>
    <name evidence="8" type="ORF">K788_0008127</name>
</gene>
<dbReference type="KEGG" id="bcai:K788_0008127"/>
<comment type="similarity">
    <text evidence="1">Belongs to the sigma-70 factor family. ECF subfamily.</text>
</comment>
<evidence type="ECO:0000313" key="8">
    <source>
        <dbReference type="EMBL" id="ALL67530.1"/>
    </source>
</evidence>
<dbReference type="InterPro" id="IPR007627">
    <property type="entry name" value="RNA_pol_sigma70_r2"/>
</dbReference>
<dbReference type="InterPro" id="IPR014284">
    <property type="entry name" value="RNA_pol_sigma-70_dom"/>
</dbReference>
<dbReference type="InterPro" id="IPR036388">
    <property type="entry name" value="WH-like_DNA-bd_sf"/>
</dbReference>
<evidence type="ECO:0000256" key="1">
    <source>
        <dbReference type="ARBA" id="ARBA00010641"/>
    </source>
</evidence>
<proteinExistence type="inferred from homology"/>
<dbReference type="PANTHER" id="PTHR43133:SF51">
    <property type="entry name" value="RNA POLYMERASE SIGMA FACTOR"/>
    <property type="match status" value="1"/>
</dbReference>
<evidence type="ECO:0000259" key="7">
    <source>
        <dbReference type="Pfam" id="PF08281"/>
    </source>
</evidence>
<evidence type="ECO:0000256" key="2">
    <source>
        <dbReference type="ARBA" id="ARBA00023015"/>
    </source>
</evidence>
<dbReference type="AlphaFoldDB" id="A0A0P0RFT5"/>
<dbReference type="GO" id="GO:0006352">
    <property type="term" value="P:DNA-templated transcription initiation"/>
    <property type="evidence" value="ECO:0007669"/>
    <property type="project" value="InterPro"/>
</dbReference>
<reference evidence="8 9" key="1">
    <citation type="journal article" date="2014" name="Genome Announc.">
        <title>Draft Genome Sequence of the Haloacid-Degrading Burkholderia caribensis Strain MBA4.</title>
        <authorList>
            <person name="Pan Y."/>
            <person name="Kong K.F."/>
            <person name="Tsang J.S."/>
        </authorList>
    </citation>
    <scope>NUCLEOTIDE SEQUENCE [LARGE SCALE GENOMIC DNA]</scope>
    <source>
        <strain evidence="8 9">MBA4</strain>
    </source>
</reference>
<feature type="domain" description="RNA polymerase sigma-70 region 2" evidence="6">
    <location>
        <begin position="46"/>
        <end position="114"/>
    </location>
</feature>
<evidence type="ECO:0000256" key="5">
    <source>
        <dbReference type="SAM" id="MobiDB-lite"/>
    </source>
</evidence>
<dbReference type="InterPro" id="IPR039425">
    <property type="entry name" value="RNA_pol_sigma-70-like"/>
</dbReference>
<evidence type="ECO:0000259" key="6">
    <source>
        <dbReference type="Pfam" id="PF04542"/>
    </source>
</evidence>
<dbReference type="PANTHER" id="PTHR43133">
    <property type="entry name" value="RNA POLYMERASE ECF-TYPE SIGMA FACTO"/>
    <property type="match status" value="1"/>
</dbReference>
<dbReference type="Proteomes" id="UP000019146">
    <property type="component" value="Chromosome 2"/>
</dbReference>
<dbReference type="CDD" id="cd06171">
    <property type="entry name" value="Sigma70_r4"/>
    <property type="match status" value="1"/>
</dbReference>
<evidence type="ECO:0000256" key="3">
    <source>
        <dbReference type="ARBA" id="ARBA00023082"/>
    </source>
</evidence>
<feature type="domain" description="RNA polymerase sigma factor 70 region 4 type 2" evidence="7">
    <location>
        <begin position="157"/>
        <end position="206"/>
    </location>
</feature>
<dbReference type="NCBIfam" id="TIGR02937">
    <property type="entry name" value="sigma70-ECF"/>
    <property type="match status" value="1"/>
</dbReference>
<protein>
    <submittedName>
        <fullName evidence="8">RNA polymerase sigma factor RpoE</fullName>
    </submittedName>
</protein>
<dbReference type="Pfam" id="PF04542">
    <property type="entry name" value="Sigma70_r2"/>
    <property type="match status" value="1"/>
</dbReference>
<name>A0A0P0RFT5_9BURK</name>
<dbReference type="InterPro" id="IPR013249">
    <property type="entry name" value="RNA_pol_sigma70_r4_t2"/>
</dbReference>
<keyword evidence="3" id="KW-0731">Sigma factor</keyword>
<dbReference type="SUPFAM" id="SSF88659">
    <property type="entry name" value="Sigma3 and sigma4 domains of RNA polymerase sigma factors"/>
    <property type="match status" value="1"/>
</dbReference>
<keyword evidence="2" id="KW-0805">Transcription regulation</keyword>
<dbReference type="Gene3D" id="1.10.1740.10">
    <property type="match status" value="1"/>
</dbReference>
<dbReference type="Gene3D" id="1.10.10.10">
    <property type="entry name" value="Winged helix-like DNA-binding domain superfamily/Winged helix DNA-binding domain"/>
    <property type="match status" value="1"/>
</dbReference>
<dbReference type="SUPFAM" id="SSF88946">
    <property type="entry name" value="Sigma2 domain of RNA polymerase sigma factors"/>
    <property type="match status" value="1"/>
</dbReference>
<keyword evidence="4" id="KW-0804">Transcription</keyword>
<evidence type="ECO:0000313" key="9">
    <source>
        <dbReference type="Proteomes" id="UP000019146"/>
    </source>
</evidence>
<dbReference type="Pfam" id="PF08281">
    <property type="entry name" value="Sigma70_r4_2"/>
    <property type="match status" value="1"/>
</dbReference>
<dbReference type="GO" id="GO:0016987">
    <property type="term" value="F:sigma factor activity"/>
    <property type="evidence" value="ECO:0007669"/>
    <property type="project" value="UniProtKB-KW"/>
</dbReference>
<accession>A0A0P0RFT5</accession>
<dbReference type="NCBIfam" id="NF008888">
    <property type="entry name" value="PRK11922.1"/>
    <property type="match status" value="1"/>
</dbReference>